<evidence type="ECO:0000313" key="2">
    <source>
        <dbReference type="Proteomes" id="UP001066276"/>
    </source>
</evidence>
<sequence length="85" mass="9550">MVALLNWLHNDSEQSKEILQAVTGLQVAREILNRLTGQHQIDKCKGLIRRLREVWIFHSSVIGEDNSVDFVLVGRDSTPSGYGSC</sequence>
<keyword evidence="2" id="KW-1185">Reference proteome</keyword>
<protein>
    <submittedName>
        <fullName evidence="1">Uncharacterized protein</fullName>
    </submittedName>
</protein>
<accession>A0AAV7MWY2</accession>
<gene>
    <name evidence="1" type="ORF">NDU88_004245</name>
</gene>
<dbReference type="EMBL" id="JANPWB010000013">
    <property type="protein sequence ID" value="KAJ1106847.1"/>
    <property type="molecule type" value="Genomic_DNA"/>
</dbReference>
<dbReference type="Proteomes" id="UP001066276">
    <property type="component" value="Chromosome 9"/>
</dbReference>
<reference evidence="1" key="1">
    <citation type="journal article" date="2022" name="bioRxiv">
        <title>Sequencing and chromosome-scale assembly of the giantPleurodeles waltlgenome.</title>
        <authorList>
            <person name="Brown T."/>
            <person name="Elewa A."/>
            <person name="Iarovenko S."/>
            <person name="Subramanian E."/>
            <person name="Araus A.J."/>
            <person name="Petzold A."/>
            <person name="Susuki M."/>
            <person name="Suzuki K.-i.T."/>
            <person name="Hayashi T."/>
            <person name="Toyoda A."/>
            <person name="Oliveira C."/>
            <person name="Osipova E."/>
            <person name="Leigh N.D."/>
            <person name="Simon A."/>
            <person name="Yun M.H."/>
        </authorList>
    </citation>
    <scope>NUCLEOTIDE SEQUENCE</scope>
    <source>
        <strain evidence="1">20211129_DDA</strain>
        <tissue evidence="1">Liver</tissue>
    </source>
</reference>
<name>A0AAV7MWY2_PLEWA</name>
<evidence type="ECO:0000313" key="1">
    <source>
        <dbReference type="EMBL" id="KAJ1106847.1"/>
    </source>
</evidence>
<dbReference type="AlphaFoldDB" id="A0AAV7MWY2"/>
<proteinExistence type="predicted"/>
<organism evidence="1 2">
    <name type="scientific">Pleurodeles waltl</name>
    <name type="common">Iberian ribbed newt</name>
    <dbReference type="NCBI Taxonomy" id="8319"/>
    <lineage>
        <taxon>Eukaryota</taxon>
        <taxon>Metazoa</taxon>
        <taxon>Chordata</taxon>
        <taxon>Craniata</taxon>
        <taxon>Vertebrata</taxon>
        <taxon>Euteleostomi</taxon>
        <taxon>Amphibia</taxon>
        <taxon>Batrachia</taxon>
        <taxon>Caudata</taxon>
        <taxon>Salamandroidea</taxon>
        <taxon>Salamandridae</taxon>
        <taxon>Pleurodelinae</taxon>
        <taxon>Pleurodeles</taxon>
    </lineage>
</organism>
<comment type="caution">
    <text evidence="1">The sequence shown here is derived from an EMBL/GenBank/DDBJ whole genome shotgun (WGS) entry which is preliminary data.</text>
</comment>